<dbReference type="Gene3D" id="2.40.128.200">
    <property type="match status" value="1"/>
</dbReference>
<evidence type="ECO:0000256" key="4">
    <source>
        <dbReference type="ARBA" id="ARBA00023288"/>
    </source>
</evidence>
<accession>A0A1B6VLD7</accession>
<dbReference type="InterPro" id="IPR018660">
    <property type="entry name" value="MliC"/>
</dbReference>
<dbReference type="SUPFAM" id="SSF141488">
    <property type="entry name" value="YdhA-like"/>
    <property type="match status" value="1"/>
</dbReference>
<dbReference type="RefSeq" id="WP_232309128.1">
    <property type="nucleotide sequence ID" value="NZ_JBDNKK010000003.1"/>
</dbReference>
<comment type="caution">
    <text evidence="7">The sequence shown here is derived from an EMBL/GenBank/DDBJ whole genome shotgun (WGS) entry which is preliminary data.</text>
</comment>
<keyword evidence="3" id="KW-0564">Palmitate</keyword>
<keyword evidence="1 5" id="KW-0732">Signal</keyword>
<organism evidence="7 8">
    <name type="scientific">Gluconobacter cerinus</name>
    <dbReference type="NCBI Taxonomy" id="38307"/>
    <lineage>
        <taxon>Bacteria</taxon>
        <taxon>Pseudomonadati</taxon>
        <taxon>Pseudomonadota</taxon>
        <taxon>Alphaproteobacteria</taxon>
        <taxon>Acetobacterales</taxon>
        <taxon>Acetobacteraceae</taxon>
        <taxon>Gluconobacter</taxon>
    </lineage>
</organism>
<keyword evidence="4" id="KW-0449">Lipoprotein</keyword>
<keyword evidence="2" id="KW-0472">Membrane</keyword>
<dbReference type="InterPro" id="IPR036328">
    <property type="entry name" value="MliC_sf"/>
</dbReference>
<dbReference type="Pfam" id="PF09864">
    <property type="entry name" value="MliC"/>
    <property type="match status" value="1"/>
</dbReference>
<dbReference type="EMBL" id="LUTU01000005">
    <property type="protein sequence ID" value="OAJ68033.1"/>
    <property type="molecule type" value="Genomic_DNA"/>
</dbReference>
<proteinExistence type="predicted"/>
<evidence type="ECO:0000256" key="3">
    <source>
        <dbReference type="ARBA" id="ARBA00023139"/>
    </source>
</evidence>
<evidence type="ECO:0000259" key="6">
    <source>
        <dbReference type="Pfam" id="PF09864"/>
    </source>
</evidence>
<evidence type="ECO:0000256" key="1">
    <source>
        <dbReference type="ARBA" id="ARBA00022729"/>
    </source>
</evidence>
<sequence length="133" mass="14449">MRKYSFGLMAVLCLGINPAFASKATNFQIKLASPTTVDRQTVLYTCQGNGDAAKELLSRLPQKRVAVQYINADAISLAVLPIEGHTQVFSNVIAADGAKYAAAQYVWWNKGNDAFFSSEMDDKALVTCHAVSK</sequence>
<evidence type="ECO:0000256" key="5">
    <source>
        <dbReference type="SAM" id="SignalP"/>
    </source>
</evidence>
<feature type="signal peptide" evidence="5">
    <location>
        <begin position="1"/>
        <end position="21"/>
    </location>
</feature>
<evidence type="ECO:0000313" key="8">
    <source>
        <dbReference type="Proteomes" id="UP000077786"/>
    </source>
</evidence>
<protein>
    <submittedName>
        <fullName evidence="7">Membrane-bound lysozyme inhibitor of C-type lysozyme</fullName>
    </submittedName>
</protein>
<dbReference type="PATRIC" id="fig|38307.3.peg.754"/>
<evidence type="ECO:0000313" key="7">
    <source>
        <dbReference type="EMBL" id="OAJ68033.1"/>
    </source>
</evidence>
<gene>
    <name evidence="7" type="primary">mliC</name>
    <name evidence="7" type="ORF">A0123_00734</name>
</gene>
<dbReference type="Proteomes" id="UP000077786">
    <property type="component" value="Unassembled WGS sequence"/>
</dbReference>
<reference evidence="7 8" key="1">
    <citation type="submission" date="2016-03" db="EMBL/GenBank/DDBJ databases">
        <title>Draft genome sequence of Gluconobacter cerinus strain CECT 9110.</title>
        <authorList>
            <person name="Sainz F."/>
            <person name="Mas A."/>
            <person name="Torija M.J."/>
        </authorList>
    </citation>
    <scope>NUCLEOTIDE SEQUENCE [LARGE SCALE GENOMIC DNA]</scope>
    <source>
        <strain evidence="7 8">CECT 9110</strain>
    </source>
</reference>
<feature type="chain" id="PRO_5008590103" evidence="5">
    <location>
        <begin position="22"/>
        <end position="133"/>
    </location>
</feature>
<name>A0A1B6VLD7_9PROT</name>
<feature type="domain" description="C-type lysozyme inhibitor" evidence="6">
    <location>
        <begin position="62"/>
        <end position="123"/>
    </location>
</feature>
<dbReference type="AlphaFoldDB" id="A0A1B6VLD7"/>
<evidence type="ECO:0000256" key="2">
    <source>
        <dbReference type="ARBA" id="ARBA00023136"/>
    </source>
</evidence>